<dbReference type="STRING" id="1073327.SAMN04488108_3723"/>
<keyword evidence="1" id="KW-0472">Membrane</keyword>
<evidence type="ECO:0000256" key="1">
    <source>
        <dbReference type="SAM" id="Phobius"/>
    </source>
</evidence>
<dbReference type="AlphaFoldDB" id="A0A1M7ZJ21"/>
<sequence>MKNRFRFENSVFFFIGLIILVFLGFWETYFSNLFTPSEQLNIYFHVHAVIALLWIIMLIIQVFLIRRGMLELHRKIGKSSFLLIALIFISVLLLVHHRHSIDEENLGLRLLVPFKDLIILGTMFSIGMWNRKITGIHARAMIATGIVFIEPSLLRAIRNYLDPGKPFITTALIVYSILLILTILTWQHKKGRWVFPLELLMYLTVHLIMLFRPQIDLLEGFAKWFMSLPIT</sequence>
<name>A0A1M7ZJ21_9BACT</name>
<accession>A0A1M7ZJ21</accession>
<feature type="transmembrane region" description="Helical" evidence="1">
    <location>
        <begin position="141"/>
        <end position="161"/>
    </location>
</feature>
<feature type="transmembrane region" description="Helical" evidence="1">
    <location>
        <begin position="12"/>
        <end position="30"/>
    </location>
</feature>
<dbReference type="EMBL" id="FRXN01000006">
    <property type="protein sequence ID" value="SHO64891.1"/>
    <property type="molecule type" value="Genomic_DNA"/>
</dbReference>
<gene>
    <name evidence="2" type="ORF">SAMN04488108_3723</name>
</gene>
<feature type="transmembrane region" description="Helical" evidence="1">
    <location>
        <begin position="76"/>
        <end position="95"/>
    </location>
</feature>
<feature type="transmembrane region" description="Helical" evidence="1">
    <location>
        <begin position="193"/>
        <end position="211"/>
    </location>
</feature>
<keyword evidence="3" id="KW-1185">Reference proteome</keyword>
<evidence type="ECO:0000313" key="3">
    <source>
        <dbReference type="Proteomes" id="UP000184609"/>
    </source>
</evidence>
<evidence type="ECO:0000313" key="2">
    <source>
        <dbReference type="EMBL" id="SHO64891.1"/>
    </source>
</evidence>
<reference evidence="3" key="1">
    <citation type="submission" date="2016-12" db="EMBL/GenBank/DDBJ databases">
        <authorList>
            <person name="Varghese N."/>
            <person name="Submissions S."/>
        </authorList>
    </citation>
    <scope>NUCLEOTIDE SEQUENCE [LARGE SCALE GENOMIC DNA]</scope>
    <source>
        <strain evidence="3">DSM 25035</strain>
    </source>
</reference>
<organism evidence="2 3">
    <name type="scientific">Algoriphagus zhangzhouensis</name>
    <dbReference type="NCBI Taxonomy" id="1073327"/>
    <lineage>
        <taxon>Bacteria</taxon>
        <taxon>Pseudomonadati</taxon>
        <taxon>Bacteroidota</taxon>
        <taxon>Cytophagia</taxon>
        <taxon>Cytophagales</taxon>
        <taxon>Cyclobacteriaceae</taxon>
        <taxon>Algoriphagus</taxon>
    </lineage>
</organism>
<feature type="transmembrane region" description="Helical" evidence="1">
    <location>
        <begin position="42"/>
        <end position="64"/>
    </location>
</feature>
<feature type="transmembrane region" description="Helical" evidence="1">
    <location>
        <begin position="167"/>
        <end position="186"/>
    </location>
</feature>
<feature type="transmembrane region" description="Helical" evidence="1">
    <location>
        <begin position="107"/>
        <end position="129"/>
    </location>
</feature>
<protein>
    <submittedName>
        <fullName evidence="2">Uncharacterized protein</fullName>
    </submittedName>
</protein>
<dbReference type="Proteomes" id="UP000184609">
    <property type="component" value="Unassembled WGS sequence"/>
</dbReference>
<proteinExistence type="predicted"/>
<keyword evidence="1" id="KW-1133">Transmembrane helix</keyword>
<keyword evidence="1" id="KW-0812">Transmembrane</keyword>